<accession>D2R944</accession>
<dbReference type="Proteomes" id="UP000001887">
    <property type="component" value="Chromosome"/>
</dbReference>
<evidence type="ECO:0000313" key="2">
    <source>
        <dbReference type="Proteomes" id="UP000001887"/>
    </source>
</evidence>
<evidence type="ECO:0008006" key="3">
    <source>
        <dbReference type="Google" id="ProtNLM"/>
    </source>
</evidence>
<dbReference type="EMBL" id="CP001848">
    <property type="protein sequence ID" value="ADB15871.1"/>
    <property type="molecule type" value="Genomic_DNA"/>
</dbReference>
<dbReference type="HOGENOM" id="CLU_351908_0_0_0"/>
<dbReference type="AlphaFoldDB" id="D2R944"/>
<sequence length="799" mass="85944" precursor="true">MRGINPHNRRQSPLWMLGGLFFVLLFGAVATGATLWMAGVEFPFLASAKPPRVQIPVNARPIAPYASVTREDMIDPQKRAIATIELRPDQIVGIGLKYIGDDGQEVSSAAREVTEENGTFMISIDGGKRIPIGRVRELGGAMMSVNDIIGRVVSKEKNPGLAFTESSFLPKGTRPGLAGATPPGMQSMTLESSSIAGLHGLKLGDKVDLIASVPHDMLGEFDPSHKPRSGVQFVTRSKASDPPQAVVERTIAQSAILLTPVRIRQKPSTTSSLTEGQRVQNIPVEEVVLALTPSDIPHVKKALHKGLSVMAVAQSGQAAKGGSDDSEAPAEQKLAVAFPLVKRTIPAFQRITEQDFIDPVTRRPEFAYYDPDTATRSKLVPYDFLLGRVANRDIEAGTVISESELAEQGAKGGIGSVIPPDRQAVVISASQILGSEYLSVGDHLDLLGSFKLEHVRTTEETSRRENETTTRNSSEVISRSTDLQWSTSLGHRAEHWLLAVDARVVAIARTPSESAGANNSIANPISSLTLAVRLRDAEALAQAAAMTSEIKLTAAFRSNLPTASPPNMASVPLCTVAVRAFEKLEPWGAVVARPAITSISIDEVNEKKIVTDLSLFAGRVLRTNKQPGDYFLESDFLPADTAVGISAGIAPGYRGFLVQKEQLAGLELVKQQMRVDVISAEPMTFPSNYDVPPEIVGRTQMLVAASDVEVVQLYEEPLRGVVSAVLAIPLEQVARFESVLASSSNLRVIPRSQSVADVVQATATSDQLPEVNPYTSLKFMEQMVGSDRRVSVFPATTQP</sequence>
<dbReference type="KEGG" id="psl:Psta_1193"/>
<dbReference type="eggNOG" id="COG3745">
    <property type="taxonomic scope" value="Bacteria"/>
</dbReference>
<dbReference type="STRING" id="530564.Psta_1193"/>
<proteinExistence type="predicted"/>
<name>D2R944_PIRSD</name>
<gene>
    <name evidence="1" type="ordered locus">Psta_1193</name>
</gene>
<organism evidence="1 2">
    <name type="scientific">Pirellula staleyi (strain ATCC 27377 / DSM 6068 / ICPB 4128)</name>
    <name type="common">Pirella staleyi</name>
    <dbReference type="NCBI Taxonomy" id="530564"/>
    <lineage>
        <taxon>Bacteria</taxon>
        <taxon>Pseudomonadati</taxon>
        <taxon>Planctomycetota</taxon>
        <taxon>Planctomycetia</taxon>
        <taxon>Pirellulales</taxon>
        <taxon>Pirellulaceae</taxon>
        <taxon>Pirellula</taxon>
    </lineage>
</organism>
<reference evidence="1 2" key="1">
    <citation type="journal article" date="2009" name="Stand. Genomic Sci.">
        <title>Complete genome sequence of Pirellula staleyi type strain (ATCC 27377).</title>
        <authorList>
            <person name="Clum A."/>
            <person name="Tindall B.J."/>
            <person name="Sikorski J."/>
            <person name="Ivanova N."/>
            <person name="Mavrommatis K."/>
            <person name="Lucas S."/>
            <person name="Glavina del Rio T."/>
            <person name="Nolan M."/>
            <person name="Chen F."/>
            <person name="Tice H."/>
            <person name="Pitluck S."/>
            <person name="Cheng J.F."/>
            <person name="Chertkov O."/>
            <person name="Brettin T."/>
            <person name="Han C."/>
            <person name="Detter J.C."/>
            <person name="Kuske C."/>
            <person name="Bruce D."/>
            <person name="Goodwin L."/>
            <person name="Ovchinikova G."/>
            <person name="Pati A."/>
            <person name="Mikhailova N."/>
            <person name="Chen A."/>
            <person name="Palaniappan K."/>
            <person name="Land M."/>
            <person name="Hauser L."/>
            <person name="Chang Y.J."/>
            <person name="Jeffries C.D."/>
            <person name="Chain P."/>
            <person name="Rohde M."/>
            <person name="Goker M."/>
            <person name="Bristow J."/>
            <person name="Eisen J.A."/>
            <person name="Markowitz V."/>
            <person name="Hugenholtz P."/>
            <person name="Kyrpides N.C."/>
            <person name="Klenk H.P."/>
            <person name="Lapidus A."/>
        </authorList>
    </citation>
    <scope>NUCLEOTIDE SEQUENCE [LARGE SCALE GENOMIC DNA]</scope>
    <source>
        <strain evidence="2">ATCC 27377 / DSM 6068 / ICPB 4128</strain>
    </source>
</reference>
<keyword evidence="2" id="KW-1185">Reference proteome</keyword>
<protein>
    <recommendedName>
        <fullName evidence="3">SAF domain protein</fullName>
    </recommendedName>
</protein>
<evidence type="ECO:0000313" key="1">
    <source>
        <dbReference type="EMBL" id="ADB15871.1"/>
    </source>
</evidence>